<dbReference type="CDD" id="cd00093">
    <property type="entry name" value="HTH_XRE"/>
    <property type="match status" value="1"/>
</dbReference>
<evidence type="ECO:0000259" key="1">
    <source>
        <dbReference type="PROSITE" id="PS50943"/>
    </source>
</evidence>
<keyword evidence="3" id="KW-1185">Reference proteome</keyword>
<sequence>MLERVGDQLAGDQARHEVVHAPLPRDQAHEPPHLRDHLGVPLHHHLVLRRALPHDLSSPCVANTTHSATSAASMGLLSRGGSHRQEKRRTCKLPRGVIAMAARRQRPDSSAALVAFGRQMRRLREAKDIKQETIAHLTKVSPAQVSRIESGKKRATRTFVELVDDYLEAGGSLISLWEDLNKDGHPVPIWFDWPQQESEAVELVTWQHTIVPGLLQTPAYARAFLSSDEAVEARMARQSILTRTDAPPTVLTALLSEGVLSHLVGSPEVMREQIEHLIALSELPNITIQIVRNNGRPAGTGGAFVVATMEDRSEVAYMETTVRGITTDDPSDLAKLSETLRELRARALPEDMSRDMMREALEKWT</sequence>
<dbReference type="Gene3D" id="1.10.260.40">
    <property type="entry name" value="lambda repressor-like DNA-binding domains"/>
    <property type="match status" value="1"/>
</dbReference>
<organism evidence="2 3">
    <name type="scientific">Actinomadura bangladeshensis</name>
    <dbReference type="NCBI Taxonomy" id="453573"/>
    <lineage>
        <taxon>Bacteria</taxon>
        <taxon>Bacillati</taxon>
        <taxon>Actinomycetota</taxon>
        <taxon>Actinomycetes</taxon>
        <taxon>Streptosporangiales</taxon>
        <taxon>Thermomonosporaceae</taxon>
        <taxon>Actinomadura</taxon>
    </lineage>
</organism>
<gene>
    <name evidence="2" type="ORF">E1284_39395</name>
</gene>
<dbReference type="SUPFAM" id="SSF47413">
    <property type="entry name" value="lambda repressor-like DNA-binding domains"/>
    <property type="match status" value="1"/>
</dbReference>
<evidence type="ECO:0000313" key="2">
    <source>
        <dbReference type="EMBL" id="TDC02501.1"/>
    </source>
</evidence>
<evidence type="ECO:0000313" key="3">
    <source>
        <dbReference type="Proteomes" id="UP000295431"/>
    </source>
</evidence>
<reference evidence="2 3" key="1">
    <citation type="submission" date="2019-03" db="EMBL/GenBank/DDBJ databases">
        <title>Draft genome sequences of novel Actinobacteria.</title>
        <authorList>
            <person name="Sahin N."/>
            <person name="Ay H."/>
            <person name="Saygin H."/>
        </authorList>
    </citation>
    <scope>NUCLEOTIDE SEQUENCE [LARGE SCALE GENOMIC DNA]</scope>
    <source>
        <strain evidence="2 3">DSM 45347</strain>
    </source>
</reference>
<dbReference type="InterPro" id="IPR043917">
    <property type="entry name" value="DUF5753"/>
</dbReference>
<dbReference type="SMART" id="SM00530">
    <property type="entry name" value="HTH_XRE"/>
    <property type="match status" value="1"/>
</dbReference>
<feature type="domain" description="HTH cro/C1-type" evidence="1">
    <location>
        <begin position="120"/>
        <end position="176"/>
    </location>
</feature>
<name>A0A4R4N1F0_9ACTN</name>
<comment type="caution">
    <text evidence="2">The sequence shown here is derived from an EMBL/GenBank/DDBJ whole genome shotgun (WGS) entry which is preliminary data.</text>
</comment>
<dbReference type="EMBL" id="SMJW01000438">
    <property type="protein sequence ID" value="TDC02501.1"/>
    <property type="molecule type" value="Genomic_DNA"/>
</dbReference>
<dbReference type="PROSITE" id="PS50943">
    <property type="entry name" value="HTH_CROC1"/>
    <property type="match status" value="1"/>
</dbReference>
<dbReference type="AlphaFoldDB" id="A0A4R4N1F0"/>
<dbReference type="InterPro" id="IPR010982">
    <property type="entry name" value="Lambda_DNA-bd_dom_sf"/>
</dbReference>
<dbReference type="OrthoDB" id="3469353at2"/>
<dbReference type="InterPro" id="IPR001387">
    <property type="entry name" value="Cro/C1-type_HTH"/>
</dbReference>
<dbReference type="GO" id="GO:0003677">
    <property type="term" value="F:DNA binding"/>
    <property type="evidence" value="ECO:0007669"/>
    <property type="project" value="InterPro"/>
</dbReference>
<dbReference type="Pfam" id="PF13560">
    <property type="entry name" value="HTH_31"/>
    <property type="match status" value="1"/>
</dbReference>
<protein>
    <submittedName>
        <fullName evidence="2">XRE family transcriptional regulator</fullName>
    </submittedName>
</protein>
<dbReference type="Pfam" id="PF19054">
    <property type="entry name" value="DUF5753"/>
    <property type="match status" value="1"/>
</dbReference>
<accession>A0A4R4N1F0</accession>
<proteinExistence type="predicted"/>
<dbReference type="Proteomes" id="UP000295431">
    <property type="component" value="Unassembled WGS sequence"/>
</dbReference>